<proteinExistence type="predicted"/>
<name>A0A0A9FXE2_ARUDO</name>
<evidence type="ECO:0000313" key="1">
    <source>
        <dbReference type="EMBL" id="JAE14971.1"/>
    </source>
</evidence>
<reference evidence="1" key="2">
    <citation type="journal article" date="2015" name="Data Brief">
        <title>Shoot transcriptome of the giant reed, Arundo donax.</title>
        <authorList>
            <person name="Barrero R.A."/>
            <person name="Guerrero F.D."/>
            <person name="Moolhuijzen P."/>
            <person name="Goolsby J.A."/>
            <person name="Tidwell J."/>
            <person name="Bellgard S.E."/>
            <person name="Bellgard M.I."/>
        </authorList>
    </citation>
    <scope>NUCLEOTIDE SEQUENCE</scope>
    <source>
        <tissue evidence="1">Shoot tissue taken approximately 20 cm above the soil surface</tissue>
    </source>
</reference>
<sequence>MNDQLHESPRAKASMYVSCHKNLSDILFQTVDH</sequence>
<organism evidence="1">
    <name type="scientific">Arundo donax</name>
    <name type="common">Giant reed</name>
    <name type="synonym">Donax arundinaceus</name>
    <dbReference type="NCBI Taxonomy" id="35708"/>
    <lineage>
        <taxon>Eukaryota</taxon>
        <taxon>Viridiplantae</taxon>
        <taxon>Streptophyta</taxon>
        <taxon>Embryophyta</taxon>
        <taxon>Tracheophyta</taxon>
        <taxon>Spermatophyta</taxon>
        <taxon>Magnoliopsida</taxon>
        <taxon>Liliopsida</taxon>
        <taxon>Poales</taxon>
        <taxon>Poaceae</taxon>
        <taxon>PACMAD clade</taxon>
        <taxon>Arundinoideae</taxon>
        <taxon>Arundineae</taxon>
        <taxon>Arundo</taxon>
    </lineage>
</organism>
<accession>A0A0A9FXE2</accession>
<dbReference type="EMBL" id="GBRH01182925">
    <property type="protein sequence ID" value="JAE14971.1"/>
    <property type="molecule type" value="Transcribed_RNA"/>
</dbReference>
<protein>
    <submittedName>
        <fullName evidence="1">Uncharacterized protein</fullName>
    </submittedName>
</protein>
<dbReference type="AlphaFoldDB" id="A0A0A9FXE2"/>
<reference evidence="1" key="1">
    <citation type="submission" date="2014-09" db="EMBL/GenBank/DDBJ databases">
        <authorList>
            <person name="Magalhaes I.L.F."/>
            <person name="Oliveira U."/>
            <person name="Santos F.R."/>
            <person name="Vidigal T.H.D.A."/>
            <person name="Brescovit A.D."/>
            <person name="Santos A.J."/>
        </authorList>
    </citation>
    <scope>NUCLEOTIDE SEQUENCE</scope>
    <source>
        <tissue evidence="1">Shoot tissue taken approximately 20 cm above the soil surface</tissue>
    </source>
</reference>